<evidence type="ECO:0000313" key="2">
    <source>
        <dbReference type="Proteomes" id="UP000829992"/>
    </source>
</evidence>
<proteinExistence type="predicted"/>
<evidence type="ECO:0000313" key="1">
    <source>
        <dbReference type="EMBL" id="UQT54347.1"/>
    </source>
</evidence>
<keyword evidence="2" id="KW-1185">Reference proteome</keyword>
<dbReference type="GO" id="GO:0032259">
    <property type="term" value="P:methylation"/>
    <property type="evidence" value="ECO:0007669"/>
    <property type="project" value="UniProtKB-KW"/>
</dbReference>
<dbReference type="RefSeq" id="WP_249585843.1">
    <property type="nucleotide sequence ID" value="NZ_BAAAQL010000002.1"/>
</dbReference>
<dbReference type="Gene3D" id="3.40.50.150">
    <property type="entry name" value="Vaccinia Virus protein VP39"/>
    <property type="match status" value="1"/>
</dbReference>
<dbReference type="Proteomes" id="UP000829992">
    <property type="component" value="Chromosome"/>
</dbReference>
<dbReference type="CDD" id="cd02440">
    <property type="entry name" value="AdoMet_MTases"/>
    <property type="match status" value="1"/>
</dbReference>
<protein>
    <submittedName>
        <fullName evidence="1">Class I SAM-dependent methyltransferase</fullName>
    </submittedName>
</protein>
<gene>
    <name evidence="1" type="ORF">M4V62_04190</name>
</gene>
<dbReference type="SUPFAM" id="SSF53335">
    <property type="entry name" value="S-adenosyl-L-methionine-dependent methyltransferases"/>
    <property type="match status" value="1"/>
</dbReference>
<dbReference type="InterPro" id="IPR029063">
    <property type="entry name" value="SAM-dependent_MTases_sf"/>
</dbReference>
<dbReference type="EMBL" id="CP097289">
    <property type="protein sequence ID" value="UQT54347.1"/>
    <property type="molecule type" value="Genomic_DNA"/>
</dbReference>
<organism evidence="1 2">
    <name type="scientific">Streptomyces durmitorensis</name>
    <dbReference type="NCBI Taxonomy" id="319947"/>
    <lineage>
        <taxon>Bacteria</taxon>
        <taxon>Bacillati</taxon>
        <taxon>Actinomycetota</taxon>
        <taxon>Actinomycetes</taxon>
        <taxon>Kitasatosporales</taxon>
        <taxon>Streptomycetaceae</taxon>
        <taxon>Streptomyces</taxon>
    </lineage>
</organism>
<dbReference type="PANTHER" id="PTHR43861">
    <property type="entry name" value="TRANS-ACONITATE 2-METHYLTRANSFERASE-RELATED"/>
    <property type="match status" value="1"/>
</dbReference>
<keyword evidence="1" id="KW-0489">Methyltransferase</keyword>
<accession>A0ABY4PKP4</accession>
<dbReference type="GO" id="GO:0008168">
    <property type="term" value="F:methyltransferase activity"/>
    <property type="evidence" value="ECO:0007669"/>
    <property type="project" value="UniProtKB-KW"/>
</dbReference>
<name>A0ABY4PKP4_9ACTN</name>
<sequence length="196" mass="20983">MKADEAIANWSRPGATDFIHPSRGISEDAYWESGSKQAELLAADIPPGVKVMDFGCGDGRVAIPLRALGYEVTAVDGSASMVDALAANAPDLTGFQSDGSDFGSHLGRRKTDAVYCLAVLIHLDYASADMLIRNLRAIVKKGGLLILDWPVASEPAEGVAWLDVTTWSQEQQDALAAELGLTSVDDQHVPWQVFRA</sequence>
<reference evidence="1 2" key="1">
    <citation type="submission" date="2022-05" db="EMBL/GenBank/DDBJ databases">
        <authorList>
            <person name="Zhou X."/>
            <person name="Li K."/>
            <person name="Man Y."/>
        </authorList>
    </citation>
    <scope>NUCLEOTIDE SEQUENCE [LARGE SCALE GENOMIC DNA]</scope>
    <source>
        <strain evidence="1 2">MS405</strain>
    </source>
</reference>
<dbReference type="Pfam" id="PF13489">
    <property type="entry name" value="Methyltransf_23"/>
    <property type="match status" value="1"/>
</dbReference>
<keyword evidence="1" id="KW-0808">Transferase</keyword>